<feature type="region of interest" description="Disordered" evidence="4">
    <location>
        <begin position="386"/>
        <end position="412"/>
    </location>
</feature>
<feature type="region of interest" description="Disordered" evidence="4">
    <location>
        <begin position="1"/>
        <end position="21"/>
    </location>
</feature>
<evidence type="ECO:0000256" key="4">
    <source>
        <dbReference type="SAM" id="MobiDB-lite"/>
    </source>
</evidence>
<dbReference type="InterPro" id="IPR006427">
    <property type="entry name" value="Portal_HK97"/>
</dbReference>
<keyword evidence="1" id="KW-0118">Viral capsid assembly</keyword>
<feature type="compositionally biased region" description="Basic and acidic residues" evidence="4">
    <location>
        <begin position="399"/>
        <end position="412"/>
    </location>
</feature>
<keyword evidence="2" id="KW-1171">Viral genome ejection through host cell envelope</keyword>
<reference evidence="5" key="1">
    <citation type="journal article" date="2021" name="Proc. Natl. Acad. Sci. U.S.A.">
        <title>A Catalog of Tens of Thousands of Viruses from Human Metagenomes Reveals Hidden Associations with Chronic Diseases.</title>
        <authorList>
            <person name="Tisza M.J."/>
            <person name="Buck C.B."/>
        </authorList>
    </citation>
    <scope>NUCLEOTIDE SEQUENCE</scope>
    <source>
        <strain evidence="5">CtBtV12</strain>
    </source>
</reference>
<proteinExistence type="predicted"/>
<evidence type="ECO:0000256" key="1">
    <source>
        <dbReference type="ARBA" id="ARBA00022950"/>
    </source>
</evidence>
<dbReference type="NCBIfam" id="TIGR01537">
    <property type="entry name" value="portal_HK97"/>
    <property type="match status" value="1"/>
</dbReference>
<dbReference type="Pfam" id="PF04860">
    <property type="entry name" value="Phage_portal"/>
    <property type="match status" value="1"/>
</dbReference>
<sequence>MSRHRKQARRSRDAPRMQRRSAAVAICPDDSWRVLIADGYRPLTQCPEVMMCVNVYAELIASMTIHLMENGEHGDTRVKDELSRMVDITPNPLMTHQGFMETIVRTLMTEGNQVTLPVFASGLLMQLDPVPPSRVTFVPEGRGYRVNVGGASFAPDEVIHFALNPDPEYPWRGMGYEVALFDVVRSIRQTQATRQALMESPKPSIIVKVDGFSEDMQSPEGRARIADKYISDSENGRPWIIPAESMKIEQIKPLTLSDLAIDKSLELDKRSIAAMFGVPPFLVGVGEFKAEEFNWFVANRLMRVARVIEQTLTRALLLSPVRYFRLNSRSLTNYDLDKCISAGREMVDRMAMDRNEWRDWVGLPPSPKMEEILGLENYIPANRLGDQKKLVGNEEGEQHEDQMADPKPSGDV</sequence>
<dbReference type="InterPro" id="IPR006944">
    <property type="entry name" value="Phage/GTA_portal"/>
</dbReference>
<evidence type="ECO:0000256" key="2">
    <source>
        <dbReference type="ARBA" id="ARBA00023009"/>
    </source>
</evidence>
<keyword evidence="3" id="KW-0231">Viral genome packaging</keyword>
<evidence type="ECO:0000313" key="5">
    <source>
        <dbReference type="EMBL" id="DAF88932.1"/>
    </source>
</evidence>
<dbReference type="EMBL" id="BK015999">
    <property type="protein sequence ID" value="DAF88932.1"/>
    <property type="molecule type" value="Genomic_DNA"/>
</dbReference>
<keyword evidence="2" id="KW-1160">Virus entry into host cell</keyword>
<protein>
    <submittedName>
        <fullName evidence="5">Portal protein</fullName>
    </submittedName>
</protein>
<keyword evidence="2" id="KW-1162">Viral penetration into host cytoplasm</keyword>
<keyword evidence="1" id="KW-1188">Viral release from host cell</keyword>
<organism evidence="5">
    <name type="scientific">Myoviridae sp. ctBtV12</name>
    <dbReference type="NCBI Taxonomy" id="2825049"/>
    <lineage>
        <taxon>Viruses</taxon>
        <taxon>Duplodnaviria</taxon>
        <taxon>Heunggongvirae</taxon>
        <taxon>Uroviricota</taxon>
        <taxon>Caudoviricetes</taxon>
    </lineage>
</organism>
<evidence type="ECO:0000256" key="3">
    <source>
        <dbReference type="ARBA" id="ARBA00023219"/>
    </source>
</evidence>
<accession>A0A8S5U395</accession>
<name>A0A8S5U395_9CAUD</name>